<feature type="compositionally biased region" description="Gly residues" evidence="1">
    <location>
        <begin position="353"/>
        <end position="362"/>
    </location>
</feature>
<gene>
    <name evidence="2" type="ORF">AVDCRST_MAG31-1412</name>
</gene>
<feature type="compositionally biased region" description="Basic residues" evidence="1">
    <location>
        <begin position="333"/>
        <end position="347"/>
    </location>
</feature>
<dbReference type="AlphaFoldDB" id="A0A6J4TA44"/>
<proteinExistence type="predicted"/>
<evidence type="ECO:0000313" key="2">
    <source>
        <dbReference type="EMBL" id="CAA9518032.1"/>
    </source>
</evidence>
<evidence type="ECO:0000256" key="1">
    <source>
        <dbReference type="SAM" id="MobiDB-lite"/>
    </source>
</evidence>
<reference evidence="2" key="1">
    <citation type="submission" date="2020-02" db="EMBL/GenBank/DDBJ databases">
        <authorList>
            <person name="Meier V. D."/>
        </authorList>
    </citation>
    <scope>NUCLEOTIDE SEQUENCE</scope>
    <source>
        <strain evidence="2">AVDCRST_MAG31</strain>
    </source>
</reference>
<name>A0A6J4TA44_9SPHN</name>
<protein>
    <submittedName>
        <fullName evidence="2">Uncharacterized protein</fullName>
    </submittedName>
</protein>
<feature type="compositionally biased region" description="Basic residues" evidence="1">
    <location>
        <begin position="18"/>
        <end position="29"/>
    </location>
</feature>
<feature type="compositionally biased region" description="Basic residues" evidence="1">
    <location>
        <begin position="398"/>
        <end position="428"/>
    </location>
</feature>
<feature type="compositionally biased region" description="Basic and acidic residues" evidence="1">
    <location>
        <begin position="432"/>
        <end position="448"/>
    </location>
</feature>
<accession>A0A6J4TA44</accession>
<feature type="compositionally biased region" description="Basic and acidic residues" evidence="1">
    <location>
        <begin position="131"/>
        <end position="140"/>
    </location>
</feature>
<dbReference type="EMBL" id="CADCWA010000098">
    <property type="protein sequence ID" value="CAA9518032.1"/>
    <property type="molecule type" value="Genomic_DNA"/>
</dbReference>
<feature type="non-terminal residue" evidence="2">
    <location>
        <position position="1"/>
    </location>
</feature>
<feature type="compositionally biased region" description="Basic residues" evidence="1">
    <location>
        <begin position="151"/>
        <end position="165"/>
    </location>
</feature>
<organism evidence="2">
    <name type="scientific">uncultured Sphingomonas sp</name>
    <dbReference type="NCBI Taxonomy" id="158754"/>
    <lineage>
        <taxon>Bacteria</taxon>
        <taxon>Pseudomonadati</taxon>
        <taxon>Pseudomonadota</taxon>
        <taxon>Alphaproteobacteria</taxon>
        <taxon>Sphingomonadales</taxon>
        <taxon>Sphingomonadaceae</taxon>
        <taxon>Sphingomonas</taxon>
        <taxon>environmental samples</taxon>
    </lineage>
</organism>
<feature type="non-terminal residue" evidence="2">
    <location>
        <position position="500"/>
    </location>
</feature>
<feature type="compositionally biased region" description="Low complexity" evidence="1">
    <location>
        <begin position="44"/>
        <end position="76"/>
    </location>
</feature>
<feature type="region of interest" description="Disordered" evidence="1">
    <location>
        <begin position="1"/>
        <end position="500"/>
    </location>
</feature>
<feature type="compositionally biased region" description="Basic residues" evidence="1">
    <location>
        <begin position="172"/>
        <end position="191"/>
    </location>
</feature>
<feature type="compositionally biased region" description="Basic residues" evidence="1">
    <location>
        <begin position="376"/>
        <end position="387"/>
    </location>
</feature>
<sequence>ERRSPLPRSALGEVRRGGGGRHRPLRRVPRALPHPPRPRRRVLALRQRGWAAGADRPRRAAAQDARRGGQARPVRGGRVGRRAARPGPDLRHRDRLRHHLPRLQARPVHRLRPARGRRHRHRGDGGHLQLLRREGEDRHRPAPGPGARRGAGGRRGGRPRHHRRVRLADAVRRRRAPPHRRLQKGGQHRLRNAAPPLLRRVRHDGDRRRPRGRGAGGPRARGGRQAGEPDARRLRLRDGRHLRQAVARPRGRGDRRGRPHHRRPHGTPGRPRARDAPRRHPRPGPPVHARPVLPGGESRGRLGRDGHRGPALDHPEDRPGRRLARPPPAPDLHHRRARPLVRARRGAPARPGGDAGGRAEGGGAHRRELRAVALHRAVHGGRRRQPARRRDGEPRPAHPLRRGGRDPRHHGRRARPPLARRRHHRHGGRAAPAEERLRVGADAGDRRAGRVHLAARPLRAARRAHGGRGGDRRRAAGRRARRADRGLEPGQPVAHGAPAV</sequence>
<feature type="compositionally biased region" description="Basic residues" evidence="1">
    <location>
        <begin position="93"/>
        <end position="122"/>
    </location>
</feature>
<feature type="compositionally biased region" description="Basic and acidic residues" evidence="1">
    <location>
        <begin position="227"/>
        <end position="241"/>
    </location>
</feature>
<feature type="compositionally biased region" description="Basic and acidic residues" evidence="1">
    <location>
        <begin position="298"/>
        <end position="320"/>
    </location>
</feature>